<gene>
    <name evidence="11" type="ORF">GPUH_LOCUS389</name>
</gene>
<protein>
    <recommendedName>
        <fullName evidence="10">Nuclear receptor domain-containing protein</fullName>
    </recommendedName>
</protein>
<dbReference type="GO" id="GO:0045944">
    <property type="term" value="P:positive regulation of transcription by RNA polymerase II"/>
    <property type="evidence" value="ECO:0007669"/>
    <property type="project" value="TreeGrafter"/>
</dbReference>
<evidence type="ECO:0000256" key="7">
    <source>
        <dbReference type="ARBA" id="ARBA00023163"/>
    </source>
</evidence>
<dbReference type="InterPro" id="IPR050234">
    <property type="entry name" value="Nuclear_hormone_rcpt_NR1"/>
</dbReference>
<evidence type="ECO:0000256" key="2">
    <source>
        <dbReference type="ARBA" id="ARBA00022723"/>
    </source>
</evidence>
<dbReference type="PANTHER" id="PTHR24082">
    <property type="entry name" value="NUCLEAR HORMONE RECEPTOR"/>
    <property type="match status" value="1"/>
</dbReference>
<evidence type="ECO:0000256" key="6">
    <source>
        <dbReference type="ARBA" id="ARBA00023125"/>
    </source>
</evidence>
<dbReference type="SMART" id="SM00399">
    <property type="entry name" value="ZnF_C4"/>
    <property type="match status" value="1"/>
</dbReference>
<keyword evidence="9" id="KW-0539">Nucleus</keyword>
<sequence>MQTVISGTYSASKYNCGVCLARATGYHFEAQSCSACAAFFRRAIAYKKQFRCKTGKNNCIIHYCKFTALLCQACRLRKCFAVGMNEDCKFIFRKASAAHLAGNRWSVCMSNRYSRKSRWPLGGLPKRWCSYIEQEVGINWKHTA</sequence>
<dbReference type="GO" id="GO:0000978">
    <property type="term" value="F:RNA polymerase II cis-regulatory region sequence-specific DNA binding"/>
    <property type="evidence" value="ECO:0007669"/>
    <property type="project" value="TreeGrafter"/>
</dbReference>
<dbReference type="InterPro" id="IPR001628">
    <property type="entry name" value="Znf_hrmn_rcpt"/>
</dbReference>
<dbReference type="GO" id="GO:0008270">
    <property type="term" value="F:zinc ion binding"/>
    <property type="evidence" value="ECO:0007669"/>
    <property type="project" value="UniProtKB-KW"/>
</dbReference>
<dbReference type="PANTHER" id="PTHR24082:SF283">
    <property type="entry name" value="NUCLEAR HORMONE RECEPTOR HR96"/>
    <property type="match status" value="1"/>
</dbReference>
<keyword evidence="7" id="KW-0804">Transcription</keyword>
<dbReference type="PRINTS" id="PR00047">
    <property type="entry name" value="STROIDFINGER"/>
</dbReference>
<dbReference type="EMBL" id="UYRT01000326">
    <property type="protein sequence ID" value="VDK28007.1"/>
    <property type="molecule type" value="Genomic_DNA"/>
</dbReference>
<reference evidence="11 12" key="1">
    <citation type="submission" date="2018-11" db="EMBL/GenBank/DDBJ databases">
        <authorList>
            <consortium name="Pathogen Informatics"/>
        </authorList>
    </citation>
    <scope>NUCLEOTIDE SEQUENCE [LARGE SCALE GENOMIC DNA]</scope>
</reference>
<dbReference type="GO" id="GO:0004879">
    <property type="term" value="F:nuclear receptor activity"/>
    <property type="evidence" value="ECO:0007669"/>
    <property type="project" value="TreeGrafter"/>
</dbReference>
<comment type="similarity">
    <text evidence="1">Belongs to the nuclear hormone receptor family.</text>
</comment>
<proteinExistence type="inferred from homology"/>
<evidence type="ECO:0000313" key="12">
    <source>
        <dbReference type="Proteomes" id="UP000271098"/>
    </source>
</evidence>
<evidence type="ECO:0000256" key="9">
    <source>
        <dbReference type="ARBA" id="ARBA00023242"/>
    </source>
</evidence>
<name>A0A3P6P3K5_9BILA</name>
<feature type="domain" description="Nuclear receptor" evidence="10">
    <location>
        <begin position="13"/>
        <end position="91"/>
    </location>
</feature>
<dbReference type="GO" id="GO:0000122">
    <property type="term" value="P:negative regulation of transcription by RNA polymerase II"/>
    <property type="evidence" value="ECO:0007669"/>
    <property type="project" value="TreeGrafter"/>
</dbReference>
<evidence type="ECO:0000256" key="5">
    <source>
        <dbReference type="ARBA" id="ARBA00023015"/>
    </source>
</evidence>
<dbReference type="InterPro" id="IPR013088">
    <property type="entry name" value="Znf_NHR/GATA"/>
</dbReference>
<keyword evidence="2" id="KW-0479">Metal-binding</keyword>
<evidence type="ECO:0000313" key="11">
    <source>
        <dbReference type="EMBL" id="VDK28007.1"/>
    </source>
</evidence>
<keyword evidence="3" id="KW-0863">Zinc-finger</keyword>
<dbReference type="Proteomes" id="UP000271098">
    <property type="component" value="Unassembled WGS sequence"/>
</dbReference>
<accession>A0A3P6P3K5</accession>
<dbReference type="Gene3D" id="3.30.50.10">
    <property type="entry name" value="Erythroid Transcription Factor GATA-1, subunit A"/>
    <property type="match status" value="1"/>
</dbReference>
<dbReference type="AlphaFoldDB" id="A0A3P6P3K5"/>
<evidence type="ECO:0000256" key="1">
    <source>
        <dbReference type="ARBA" id="ARBA00005993"/>
    </source>
</evidence>
<dbReference type="PROSITE" id="PS51030">
    <property type="entry name" value="NUCLEAR_REC_DBD_2"/>
    <property type="match status" value="1"/>
</dbReference>
<evidence type="ECO:0000256" key="4">
    <source>
        <dbReference type="ARBA" id="ARBA00022833"/>
    </source>
</evidence>
<keyword evidence="5" id="KW-0805">Transcription regulation</keyword>
<keyword evidence="6" id="KW-0238">DNA-binding</keyword>
<dbReference type="OrthoDB" id="5799427at2759"/>
<evidence type="ECO:0000259" key="10">
    <source>
        <dbReference type="PROSITE" id="PS51030"/>
    </source>
</evidence>
<dbReference type="SUPFAM" id="SSF57716">
    <property type="entry name" value="Glucocorticoid receptor-like (DNA-binding domain)"/>
    <property type="match status" value="1"/>
</dbReference>
<evidence type="ECO:0000256" key="8">
    <source>
        <dbReference type="ARBA" id="ARBA00023170"/>
    </source>
</evidence>
<dbReference type="GO" id="GO:0030154">
    <property type="term" value="P:cell differentiation"/>
    <property type="evidence" value="ECO:0007669"/>
    <property type="project" value="TreeGrafter"/>
</dbReference>
<organism evidence="11 12">
    <name type="scientific">Gongylonema pulchrum</name>
    <dbReference type="NCBI Taxonomy" id="637853"/>
    <lineage>
        <taxon>Eukaryota</taxon>
        <taxon>Metazoa</taxon>
        <taxon>Ecdysozoa</taxon>
        <taxon>Nematoda</taxon>
        <taxon>Chromadorea</taxon>
        <taxon>Rhabditida</taxon>
        <taxon>Spirurina</taxon>
        <taxon>Spiruromorpha</taxon>
        <taxon>Spiruroidea</taxon>
        <taxon>Gongylonematidae</taxon>
        <taxon>Gongylonema</taxon>
    </lineage>
</organism>
<keyword evidence="12" id="KW-1185">Reference proteome</keyword>
<evidence type="ECO:0000256" key="3">
    <source>
        <dbReference type="ARBA" id="ARBA00022771"/>
    </source>
</evidence>
<keyword evidence="4" id="KW-0862">Zinc</keyword>
<dbReference type="Pfam" id="PF00105">
    <property type="entry name" value="zf-C4"/>
    <property type="match status" value="1"/>
</dbReference>
<keyword evidence="8" id="KW-0675">Receptor</keyword>
<dbReference type="PROSITE" id="PS00031">
    <property type="entry name" value="NUCLEAR_REC_DBD_1"/>
    <property type="match status" value="1"/>
</dbReference>